<keyword evidence="6" id="KW-1185">Reference proteome</keyword>
<gene>
    <name evidence="5" type="ORF">SLEP1_g14205</name>
</gene>
<comment type="caution">
    <text evidence="5">The sequence shown here is derived from an EMBL/GenBank/DDBJ whole genome shotgun (WGS) entry which is preliminary data.</text>
</comment>
<dbReference type="GO" id="GO:0004061">
    <property type="term" value="F:arylformamidase activity"/>
    <property type="evidence" value="ECO:0007669"/>
    <property type="project" value="InterPro"/>
</dbReference>
<name>A0AAV5IIB2_9ROSI</name>
<accession>A0AAV5IIB2</accession>
<dbReference type="SUPFAM" id="SSF102198">
    <property type="entry name" value="Putative cyclase"/>
    <property type="match status" value="1"/>
</dbReference>
<dbReference type="Gene3D" id="3.50.30.50">
    <property type="entry name" value="Putative cyclase"/>
    <property type="match status" value="1"/>
</dbReference>
<dbReference type="EMBL" id="BPVZ01000017">
    <property type="protein sequence ID" value="GKV01667.1"/>
    <property type="molecule type" value="Genomic_DNA"/>
</dbReference>
<evidence type="ECO:0008006" key="7">
    <source>
        <dbReference type="Google" id="ProtNLM"/>
    </source>
</evidence>
<dbReference type="InterPro" id="IPR037175">
    <property type="entry name" value="KFase_sf"/>
</dbReference>
<dbReference type="Proteomes" id="UP001054252">
    <property type="component" value="Unassembled WGS sequence"/>
</dbReference>
<dbReference type="AlphaFoldDB" id="A0AAV5IIB2"/>
<evidence type="ECO:0000313" key="6">
    <source>
        <dbReference type="Proteomes" id="UP001054252"/>
    </source>
</evidence>
<protein>
    <recommendedName>
        <fullName evidence="7">Kynurenine formamidase</fullName>
    </recommendedName>
</protein>
<comment type="similarity">
    <text evidence="2">Belongs to the Cyclase 1 superfamily.</text>
</comment>
<evidence type="ECO:0000256" key="2">
    <source>
        <dbReference type="ARBA" id="ARBA00007865"/>
    </source>
</evidence>
<evidence type="ECO:0000256" key="3">
    <source>
        <dbReference type="ARBA" id="ARBA00022530"/>
    </source>
</evidence>
<dbReference type="Pfam" id="PF04199">
    <property type="entry name" value="Cyclase"/>
    <property type="match status" value="1"/>
</dbReference>
<evidence type="ECO:0000256" key="1">
    <source>
        <dbReference type="ARBA" id="ARBA00004498"/>
    </source>
</evidence>
<comment type="subcellular location">
    <subcellularLocation>
        <location evidence="1">Secreted</location>
        <location evidence="1">Extracellular space</location>
        <location evidence="1">Extracellular matrix</location>
    </subcellularLocation>
</comment>
<keyword evidence="3" id="KW-0964">Secreted</keyword>
<dbReference type="PANTHER" id="PTHR31118:SF18">
    <property type="entry name" value="KYNURENINE FORMAMIDASE-LIKE ISOFORM X1"/>
    <property type="match status" value="1"/>
</dbReference>
<keyword evidence="3" id="KW-0272">Extracellular matrix</keyword>
<evidence type="ECO:0000256" key="4">
    <source>
        <dbReference type="SAM" id="SignalP"/>
    </source>
</evidence>
<keyword evidence="4" id="KW-0732">Signal</keyword>
<dbReference type="InterPro" id="IPR007325">
    <property type="entry name" value="KFase/CYL"/>
</dbReference>
<dbReference type="GO" id="GO:0019441">
    <property type="term" value="P:L-tryptophan catabolic process to kynurenine"/>
    <property type="evidence" value="ECO:0007669"/>
    <property type="project" value="InterPro"/>
</dbReference>
<reference evidence="5 6" key="1">
    <citation type="journal article" date="2021" name="Commun. Biol.">
        <title>The genome of Shorea leprosula (Dipterocarpaceae) highlights the ecological relevance of drought in aseasonal tropical rainforests.</title>
        <authorList>
            <person name="Ng K.K.S."/>
            <person name="Kobayashi M.J."/>
            <person name="Fawcett J.A."/>
            <person name="Hatakeyama M."/>
            <person name="Paape T."/>
            <person name="Ng C.H."/>
            <person name="Ang C.C."/>
            <person name="Tnah L.H."/>
            <person name="Lee C.T."/>
            <person name="Nishiyama T."/>
            <person name="Sese J."/>
            <person name="O'Brien M.J."/>
            <person name="Copetti D."/>
            <person name="Mohd Noor M.I."/>
            <person name="Ong R.C."/>
            <person name="Putra M."/>
            <person name="Sireger I.Z."/>
            <person name="Indrioko S."/>
            <person name="Kosugi Y."/>
            <person name="Izuno A."/>
            <person name="Isagi Y."/>
            <person name="Lee S.L."/>
            <person name="Shimizu K.K."/>
        </authorList>
    </citation>
    <scope>NUCLEOTIDE SEQUENCE [LARGE SCALE GENOMIC DNA]</scope>
    <source>
        <strain evidence="5">214</strain>
    </source>
</reference>
<evidence type="ECO:0000313" key="5">
    <source>
        <dbReference type="EMBL" id="GKV01667.1"/>
    </source>
</evidence>
<feature type="chain" id="PRO_5043607650" description="Kynurenine formamidase" evidence="4">
    <location>
        <begin position="23"/>
        <end position="242"/>
    </location>
</feature>
<proteinExistence type="inferred from homology"/>
<organism evidence="5 6">
    <name type="scientific">Rubroshorea leprosula</name>
    <dbReference type="NCBI Taxonomy" id="152421"/>
    <lineage>
        <taxon>Eukaryota</taxon>
        <taxon>Viridiplantae</taxon>
        <taxon>Streptophyta</taxon>
        <taxon>Embryophyta</taxon>
        <taxon>Tracheophyta</taxon>
        <taxon>Spermatophyta</taxon>
        <taxon>Magnoliopsida</taxon>
        <taxon>eudicotyledons</taxon>
        <taxon>Gunneridae</taxon>
        <taxon>Pentapetalae</taxon>
        <taxon>rosids</taxon>
        <taxon>malvids</taxon>
        <taxon>Malvales</taxon>
        <taxon>Dipterocarpaceae</taxon>
        <taxon>Rubroshorea</taxon>
    </lineage>
</organism>
<dbReference type="PANTHER" id="PTHR31118">
    <property type="entry name" value="CYCLASE-LIKE PROTEIN 2"/>
    <property type="match status" value="1"/>
</dbReference>
<sequence length="242" mass="27056">MAKNKSVALLLLSLLVVHSSLADHRNHRIFDITHSIASELPIYGSKNGLGHFIRLVHSIKNGSIANESEFKLGTHTGTHVDAPSHFFQKYYDQGFDVTTLSLKVLNGPALVVEVPKDKNITAEVMKSLNIPKGVRRVLFKTLNTDRQLMHKTQFHSDFTAFMEDGAKWLVENTNIKLVGLDYLSVAAYVDAAPVHYAFLRNRKIIPLEGLNLDDIQPGRYSLHCLPLKMVRADGCPTRCILS</sequence>
<feature type="signal peptide" evidence="4">
    <location>
        <begin position="1"/>
        <end position="22"/>
    </location>
</feature>